<keyword evidence="3" id="KW-1185">Reference proteome</keyword>
<reference evidence="2 3" key="1">
    <citation type="submission" date="2024-08" db="EMBL/GenBank/DDBJ databases">
        <title>Insights into the chromosomal genome structure of Flemingia macrophylla.</title>
        <authorList>
            <person name="Ding Y."/>
            <person name="Zhao Y."/>
            <person name="Bi W."/>
            <person name="Wu M."/>
            <person name="Zhao G."/>
            <person name="Gong Y."/>
            <person name="Li W."/>
            <person name="Zhang P."/>
        </authorList>
    </citation>
    <scope>NUCLEOTIDE SEQUENCE [LARGE SCALE GENOMIC DNA]</scope>
    <source>
        <strain evidence="2">DYQJB</strain>
        <tissue evidence="2">Leaf</tissue>
    </source>
</reference>
<accession>A0ABD1LVM2</accession>
<sequence>MAATKSPSPNYSASKFNATTINNLLEDSLTEIFCKLPCKSLFTCKSVSKRWLTLISNPNFHSIYLTHQYNLFQRIQAQGDDPDQPSFILKPYNALVITPNLPSLQLGPLENHLSLTFLGPDFEPTNIVPQLRSVLKFVFACSNGLLVYGNPRPRHKCIYHIRNLLTKESLELPCALTLCDHAGVLVGFTCDPYYRVETEKVKVSIVSNYQRRFRVVRIPAFSDTRFAFDVEVFYSETRKWNRFVVSCPKGFACGFFLTASSVEYEGKLYFMGGGRILVYNPYDNERMASVIDLPRGFGEAYRGCLGITSGNLQLSEFPISPSSTFGEAYSGKVWELRHCDRGKGEETTTWELVHDFSLSDIVGAGFEELKASEGEHVKGCSRILAFHPYVKDTVFLKFGDNILCCNFVTRRFKVSKYGGLSLLFYPVIPVVLPWWPTPIPSPSLSIDRSI</sequence>
<dbReference type="InterPro" id="IPR055290">
    <property type="entry name" value="At3g26010-like"/>
</dbReference>
<gene>
    <name evidence="2" type="ORF">Fmac_020976</name>
</gene>
<feature type="domain" description="F-box" evidence="1">
    <location>
        <begin position="24"/>
        <end position="64"/>
    </location>
</feature>
<name>A0ABD1LVM2_9FABA</name>
<dbReference type="InterPro" id="IPR036047">
    <property type="entry name" value="F-box-like_dom_sf"/>
</dbReference>
<dbReference type="AlphaFoldDB" id="A0ABD1LVM2"/>
<comment type="caution">
    <text evidence="2">The sequence shown here is derived from an EMBL/GenBank/DDBJ whole genome shotgun (WGS) entry which is preliminary data.</text>
</comment>
<evidence type="ECO:0000313" key="2">
    <source>
        <dbReference type="EMBL" id="KAL2327549.1"/>
    </source>
</evidence>
<dbReference type="SUPFAM" id="SSF81383">
    <property type="entry name" value="F-box domain"/>
    <property type="match status" value="1"/>
</dbReference>
<evidence type="ECO:0000313" key="3">
    <source>
        <dbReference type="Proteomes" id="UP001603857"/>
    </source>
</evidence>
<dbReference type="SMART" id="SM00256">
    <property type="entry name" value="FBOX"/>
    <property type="match status" value="1"/>
</dbReference>
<dbReference type="PANTHER" id="PTHR35546">
    <property type="entry name" value="F-BOX PROTEIN INTERACTION DOMAIN PROTEIN-RELATED"/>
    <property type="match status" value="1"/>
</dbReference>
<dbReference type="InterPro" id="IPR056592">
    <property type="entry name" value="Beta-prop_At3g26010-like"/>
</dbReference>
<dbReference type="Pfam" id="PF00646">
    <property type="entry name" value="F-box"/>
    <property type="match status" value="1"/>
</dbReference>
<dbReference type="EMBL" id="JBGMDY010000007">
    <property type="protein sequence ID" value="KAL2327549.1"/>
    <property type="molecule type" value="Genomic_DNA"/>
</dbReference>
<dbReference type="PANTHER" id="PTHR35546:SF130">
    <property type="entry name" value="EXPRESSED PROTEIN"/>
    <property type="match status" value="1"/>
</dbReference>
<dbReference type="Proteomes" id="UP001603857">
    <property type="component" value="Unassembled WGS sequence"/>
</dbReference>
<dbReference type="InterPro" id="IPR001810">
    <property type="entry name" value="F-box_dom"/>
</dbReference>
<dbReference type="Pfam" id="PF24750">
    <property type="entry name" value="b-prop_At3g26010-like"/>
    <property type="match status" value="1"/>
</dbReference>
<proteinExistence type="predicted"/>
<dbReference type="Gene3D" id="1.20.1280.50">
    <property type="match status" value="1"/>
</dbReference>
<protein>
    <recommendedName>
        <fullName evidence="1">F-box domain-containing protein</fullName>
    </recommendedName>
</protein>
<organism evidence="2 3">
    <name type="scientific">Flemingia macrophylla</name>
    <dbReference type="NCBI Taxonomy" id="520843"/>
    <lineage>
        <taxon>Eukaryota</taxon>
        <taxon>Viridiplantae</taxon>
        <taxon>Streptophyta</taxon>
        <taxon>Embryophyta</taxon>
        <taxon>Tracheophyta</taxon>
        <taxon>Spermatophyta</taxon>
        <taxon>Magnoliopsida</taxon>
        <taxon>eudicotyledons</taxon>
        <taxon>Gunneridae</taxon>
        <taxon>Pentapetalae</taxon>
        <taxon>rosids</taxon>
        <taxon>fabids</taxon>
        <taxon>Fabales</taxon>
        <taxon>Fabaceae</taxon>
        <taxon>Papilionoideae</taxon>
        <taxon>50 kb inversion clade</taxon>
        <taxon>NPAAA clade</taxon>
        <taxon>indigoferoid/millettioid clade</taxon>
        <taxon>Phaseoleae</taxon>
        <taxon>Flemingia</taxon>
    </lineage>
</organism>
<evidence type="ECO:0000259" key="1">
    <source>
        <dbReference type="SMART" id="SM00256"/>
    </source>
</evidence>